<dbReference type="OrthoDB" id="50746at2759"/>
<dbReference type="PANTHER" id="PTHR11183">
    <property type="entry name" value="GLYCOGENIN SUBFAMILY MEMBER"/>
    <property type="match status" value="1"/>
</dbReference>
<evidence type="ECO:0000313" key="1">
    <source>
        <dbReference type="EMBL" id="KAG7347978.1"/>
    </source>
</evidence>
<dbReference type="Proteomes" id="UP000693970">
    <property type="component" value="Unassembled WGS sequence"/>
</dbReference>
<dbReference type="AlphaFoldDB" id="A0A9K3KQ76"/>
<proteinExistence type="predicted"/>
<evidence type="ECO:0000313" key="2">
    <source>
        <dbReference type="Proteomes" id="UP000693970"/>
    </source>
</evidence>
<sequence length="443" mass="51644">MKRWLWDCLFFLAVVGLSLWNVHLATFHAPAIPYNTGLSGRLMEFSRMLGSGHKKKTIAYAVSITSYDPKNKEAHLLDRAAVLHQSIKLAMQQSTRYHFHLYCFLHPDAKSIAPQMEHLGYRVQIRETPFNITEVPNGNFVAAQKNGCCLEKEYIKLYSWLLDDYSVVIHMDLDTLVLRPMDDLFDLMTDPSYDRKRFQNASMWTDMEKFEGPVDFLFTRDYNMVDPPRKKPHQIGVQGGFFAVRPNVYDFQKYIDTIVSGEHWFEGIGWGGPKLRFGGYYGAATIQGLASYYYGHLERNRSIELNRCHYNTMVDEPTHFNKRLNLTLCRTTEDSCQDCRMTPVEDIYTVHFTAVCGKPEWCEIDHKLDLCMKLFYKWHEVRWSLEQEWANKHPGYKPNAANISSSAKYWNKILGNMKGHCGDTKRKGYRPLLWPINVTERLL</sequence>
<name>A0A9K3KQ76_9STRA</name>
<accession>A0A9K3KQ76</accession>
<dbReference type="EMBL" id="JAGRRH010000020">
    <property type="protein sequence ID" value="KAG7347978.1"/>
    <property type="molecule type" value="Genomic_DNA"/>
</dbReference>
<keyword evidence="2" id="KW-1185">Reference proteome</keyword>
<protein>
    <submittedName>
        <fullName evidence="1">Uncharacterized protein</fullName>
    </submittedName>
</protein>
<organism evidence="1 2">
    <name type="scientific">Nitzschia inconspicua</name>
    <dbReference type="NCBI Taxonomy" id="303405"/>
    <lineage>
        <taxon>Eukaryota</taxon>
        <taxon>Sar</taxon>
        <taxon>Stramenopiles</taxon>
        <taxon>Ochrophyta</taxon>
        <taxon>Bacillariophyta</taxon>
        <taxon>Bacillariophyceae</taxon>
        <taxon>Bacillariophycidae</taxon>
        <taxon>Bacillariales</taxon>
        <taxon>Bacillariaceae</taxon>
        <taxon>Nitzschia</taxon>
    </lineage>
</organism>
<reference evidence="1" key="2">
    <citation type="submission" date="2021-04" db="EMBL/GenBank/DDBJ databases">
        <authorList>
            <person name="Podell S."/>
        </authorList>
    </citation>
    <scope>NUCLEOTIDE SEQUENCE</scope>
    <source>
        <strain evidence="1">Hildebrandi</strain>
    </source>
</reference>
<comment type="caution">
    <text evidence="1">The sequence shown here is derived from an EMBL/GenBank/DDBJ whole genome shotgun (WGS) entry which is preliminary data.</text>
</comment>
<gene>
    <name evidence="1" type="ORF">IV203_016683</name>
</gene>
<dbReference type="InterPro" id="IPR050587">
    <property type="entry name" value="GNT1/Glycosyltrans_8"/>
</dbReference>
<reference evidence="1" key="1">
    <citation type="journal article" date="2021" name="Sci. Rep.">
        <title>Diploid genomic architecture of Nitzschia inconspicua, an elite biomass production diatom.</title>
        <authorList>
            <person name="Oliver A."/>
            <person name="Podell S."/>
            <person name="Pinowska A."/>
            <person name="Traller J.C."/>
            <person name="Smith S.R."/>
            <person name="McClure R."/>
            <person name="Beliaev A."/>
            <person name="Bohutskyi P."/>
            <person name="Hill E.A."/>
            <person name="Rabines A."/>
            <person name="Zheng H."/>
            <person name="Allen L.Z."/>
            <person name="Kuo A."/>
            <person name="Grigoriev I.V."/>
            <person name="Allen A.E."/>
            <person name="Hazlebeck D."/>
            <person name="Allen E.E."/>
        </authorList>
    </citation>
    <scope>NUCLEOTIDE SEQUENCE</scope>
    <source>
        <strain evidence="1">Hildebrandi</strain>
    </source>
</reference>